<evidence type="ECO:0000256" key="2">
    <source>
        <dbReference type="ARBA" id="ARBA00022737"/>
    </source>
</evidence>
<accession>A0A165QXG3</accession>
<reference evidence="5 6" key="1">
    <citation type="journal article" date="2016" name="Mol. Biol. Evol.">
        <title>Comparative Genomics of Early-Diverging Mushroom-Forming Fungi Provides Insights into the Origins of Lignocellulose Decay Capabilities.</title>
        <authorList>
            <person name="Nagy L.G."/>
            <person name="Riley R."/>
            <person name="Tritt A."/>
            <person name="Adam C."/>
            <person name="Daum C."/>
            <person name="Floudas D."/>
            <person name="Sun H."/>
            <person name="Yadav J.S."/>
            <person name="Pangilinan J."/>
            <person name="Larsson K.H."/>
            <person name="Matsuura K."/>
            <person name="Barry K."/>
            <person name="Labutti K."/>
            <person name="Kuo R."/>
            <person name="Ohm R.A."/>
            <person name="Bhattacharya S.S."/>
            <person name="Shirouzu T."/>
            <person name="Yoshinaga Y."/>
            <person name="Martin F.M."/>
            <person name="Grigoriev I.V."/>
            <person name="Hibbett D.S."/>
        </authorList>
    </citation>
    <scope>NUCLEOTIDE SEQUENCE [LARGE SCALE GENOMIC DNA]</scope>
    <source>
        <strain evidence="5 6">HHB12029</strain>
    </source>
</reference>
<feature type="region of interest" description="Disordered" evidence="4">
    <location>
        <begin position="1"/>
        <end position="26"/>
    </location>
</feature>
<dbReference type="STRING" id="1314781.A0A165QXG3"/>
<dbReference type="PANTHER" id="PTHR15574">
    <property type="entry name" value="WD REPEAT DOMAIN-CONTAINING FAMILY"/>
    <property type="match status" value="1"/>
</dbReference>
<evidence type="ECO:0000256" key="1">
    <source>
        <dbReference type="ARBA" id="ARBA00022574"/>
    </source>
</evidence>
<gene>
    <name evidence="5" type="ORF">EXIGLDRAFT_828119</name>
</gene>
<dbReference type="GO" id="GO:0080008">
    <property type="term" value="C:Cul4-RING E3 ubiquitin ligase complex"/>
    <property type="evidence" value="ECO:0007669"/>
    <property type="project" value="TreeGrafter"/>
</dbReference>
<name>A0A165QXG3_EXIGL</name>
<dbReference type="SMART" id="SM00320">
    <property type="entry name" value="WD40"/>
    <property type="match status" value="5"/>
</dbReference>
<dbReference type="AlphaFoldDB" id="A0A165QXG3"/>
<dbReference type="InterPro" id="IPR045151">
    <property type="entry name" value="DCAF8"/>
</dbReference>
<dbReference type="InParanoid" id="A0A165QXG3"/>
<protein>
    <submittedName>
        <fullName evidence="5">WD40 repeat-like protein</fullName>
    </submittedName>
</protein>
<feature type="region of interest" description="Disordered" evidence="4">
    <location>
        <begin position="258"/>
        <end position="282"/>
    </location>
</feature>
<feature type="repeat" description="WD" evidence="3">
    <location>
        <begin position="93"/>
        <end position="135"/>
    </location>
</feature>
<dbReference type="Pfam" id="PF00400">
    <property type="entry name" value="WD40"/>
    <property type="match status" value="2"/>
</dbReference>
<keyword evidence="2" id="KW-0677">Repeat</keyword>
<dbReference type="Proteomes" id="UP000077266">
    <property type="component" value="Unassembled WGS sequence"/>
</dbReference>
<organism evidence="5 6">
    <name type="scientific">Exidia glandulosa HHB12029</name>
    <dbReference type="NCBI Taxonomy" id="1314781"/>
    <lineage>
        <taxon>Eukaryota</taxon>
        <taxon>Fungi</taxon>
        <taxon>Dikarya</taxon>
        <taxon>Basidiomycota</taxon>
        <taxon>Agaricomycotina</taxon>
        <taxon>Agaricomycetes</taxon>
        <taxon>Auriculariales</taxon>
        <taxon>Exidiaceae</taxon>
        <taxon>Exidia</taxon>
    </lineage>
</organism>
<dbReference type="FunCoup" id="A0A165QXG3">
    <property type="interactions" value="81"/>
</dbReference>
<proteinExistence type="predicted"/>
<dbReference type="PROSITE" id="PS50082">
    <property type="entry name" value="WD_REPEATS_2"/>
    <property type="match status" value="2"/>
</dbReference>
<evidence type="ECO:0000313" key="6">
    <source>
        <dbReference type="Proteomes" id="UP000077266"/>
    </source>
</evidence>
<dbReference type="InterPro" id="IPR001680">
    <property type="entry name" value="WD40_rpt"/>
</dbReference>
<dbReference type="InterPro" id="IPR015943">
    <property type="entry name" value="WD40/YVTN_repeat-like_dom_sf"/>
</dbReference>
<dbReference type="InterPro" id="IPR036322">
    <property type="entry name" value="WD40_repeat_dom_sf"/>
</dbReference>
<feature type="repeat" description="WD" evidence="3">
    <location>
        <begin position="45"/>
        <end position="77"/>
    </location>
</feature>
<dbReference type="GO" id="GO:0005737">
    <property type="term" value="C:cytoplasm"/>
    <property type="evidence" value="ECO:0007669"/>
    <property type="project" value="TreeGrafter"/>
</dbReference>
<sequence>MSLAKSRPFRRETVPSTSSSHARKKQSVASDVWKDLDRIRVLEGDYGHDGCVNALSWIDEETLASSGDDTRVHLWRMAVTDEEYDFTCTSIIDTGHRSNIFNVKLLPSSSNHLVTCARDGTVRVFDATRARQPRAANEKPLRQREADAHVAVLRCHDSDVKRLVVDGPSQVMSVSEDGTVRHHDLRQSHTCGRHGGSCPQPLISVDFGLDALSMSTLRPYYLAVAGESPYGYLFDRRGSGRNVQEEWGIPGARGSTPCVRRFGRKAGAGGSRTGSEHITGAKLSDENSEELILSYHGDAIYRYSIFDEPGNRSAPERKRRRVEDTAESSPEDEDEDVVMEDVADSSDDEWTDESASDADDDVASSLRVPVVMPRTRYVGACNVRTIKEVNLIGHKDEYVVSGSDDGNWFMWDKDGTLQGIWEGDGSVVNVIESHPSLPLVATSGIDETVKIFAPTPGKAKKFSLMSRADAIVSNNSRQRPHVRDYLTPMDLLRFRIGLSSLAEGAEGDESECRQQ</sequence>
<keyword evidence="6" id="KW-1185">Reference proteome</keyword>
<feature type="compositionally biased region" description="Acidic residues" evidence="4">
    <location>
        <begin position="325"/>
        <end position="362"/>
    </location>
</feature>
<evidence type="ECO:0000313" key="5">
    <source>
        <dbReference type="EMBL" id="KZW04202.1"/>
    </source>
</evidence>
<evidence type="ECO:0000256" key="3">
    <source>
        <dbReference type="PROSITE-ProRule" id="PRU00221"/>
    </source>
</evidence>
<keyword evidence="1 3" id="KW-0853">WD repeat</keyword>
<dbReference type="Gene3D" id="2.130.10.10">
    <property type="entry name" value="YVTN repeat-like/Quinoprotein amine dehydrogenase"/>
    <property type="match status" value="2"/>
</dbReference>
<dbReference type="EMBL" id="KV425882">
    <property type="protein sequence ID" value="KZW04202.1"/>
    <property type="molecule type" value="Genomic_DNA"/>
</dbReference>
<dbReference type="OrthoDB" id="2414538at2759"/>
<dbReference type="GO" id="GO:0045717">
    <property type="term" value="P:negative regulation of fatty acid biosynthetic process"/>
    <property type="evidence" value="ECO:0007669"/>
    <property type="project" value="TreeGrafter"/>
</dbReference>
<dbReference type="PANTHER" id="PTHR15574:SF40">
    <property type="entry name" value="WD AND TETRATRICOPEPTIDE REPEATS PROTEIN 1"/>
    <property type="match status" value="1"/>
</dbReference>
<dbReference type="SUPFAM" id="SSF50978">
    <property type="entry name" value="WD40 repeat-like"/>
    <property type="match status" value="1"/>
</dbReference>
<feature type="region of interest" description="Disordered" evidence="4">
    <location>
        <begin position="311"/>
        <end position="362"/>
    </location>
</feature>
<evidence type="ECO:0000256" key="4">
    <source>
        <dbReference type="SAM" id="MobiDB-lite"/>
    </source>
</evidence>